<dbReference type="PANTHER" id="PTHR48100:SF59">
    <property type="entry name" value="ADENOSYLCOBALAMIN_ALPHA-RIBAZOLE PHOSPHATASE"/>
    <property type="match status" value="1"/>
</dbReference>
<dbReference type="AlphaFoldDB" id="A0A840CI94"/>
<dbReference type="PANTHER" id="PTHR48100">
    <property type="entry name" value="BROAD-SPECIFICITY PHOSPHATASE YOR283W-RELATED"/>
    <property type="match status" value="1"/>
</dbReference>
<reference evidence="2 3" key="1">
    <citation type="submission" date="2020-08" db="EMBL/GenBank/DDBJ databases">
        <title>Genomic Encyclopedia of Type Strains, Phase IV (KMG-IV): sequencing the most valuable type-strain genomes for metagenomic binning, comparative biology and taxonomic classification.</title>
        <authorList>
            <person name="Goeker M."/>
        </authorList>
    </citation>
    <scope>NUCLEOTIDE SEQUENCE [LARGE SCALE GENOMIC DNA]</scope>
    <source>
        <strain evidence="2 3">DSM 104969</strain>
    </source>
</reference>
<dbReference type="InterPro" id="IPR017578">
    <property type="entry name" value="Ribazole_CobC"/>
</dbReference>
<evidence type="ECO:0000313" key="3">
    <source>
        <dbReference type="Proteomes" id="UP000555103"/>
    </source>
</evidence>
<name>A0A840CI94_9BACT</name>
<dbReference type="Gene3D" id="3.40.50.1240">
    <property type="entry name" value="Phosphoglycerate mutase-like"/>
    <property type="match status" value="1"/>
</dbReference>
<dbReference type="GO" id="GO:0005737">
    <property type="term" value="C:cytoplasm"/>
    <property type="evidence" value="ECO:0007669"/>
    <property type="project" value="TreeGrafter"/>
</dbReference>
<keyword evidence="2" id="KW-0378">Hydrolase</keyword>
<organism evidence="2 3">
    <name type="scientific">Dysgonomonas hofstadii</name>
    <dbReference type="NCBI Taxonomy" id="637886"/>
    <lineage>
        <taxon>Bacteria</taxon>
        <taxon>Pseudomonadati</taxon>
        <taxon>Bacteroidota</taxon>
        <taxon>Bacteroidia</taxon>
        <taxon>Bacteroidales</taxon>
        <taxon>Dysgonomonadaceae</taxon>
        <taxon>Dysgonomonas</taxon>
    </lineage>
</organism>
<dbReference type="GO" id="GO:0043755">
    <property type="term" value="F:alpha-ribazole phosphatase activity"/>
    <property type="evidence" value="ECO:0007669"/>
    <property type="project" value="UniProtKB-UniRule"/>
</dbReference>
<accession>A0A840CI94</accession>
<keyword evidence="3" id="KW-1185">Reference proteome</keyword>
<comment type="caution">
    <text evidence="2">The sequence shown here is derived from an EMBL/GenBank/DDBJ whole genome shotgun (WGS) entry which is preliminary data.</text>
</comment>
<sequence length="178" mass="20481">MMKIYLVRHTAVDIPGVMCYGQTDVPLKETFEEEAQIVKTEVDKLSPDIVYSSPLSRCTKLASACGFGNAIPDNRLMELNFGEWEKKQWNEIDMSVWETDWINPPAPGGESFMQMYDRVSSFFEELKSRNYNSVLIFTHGGVISCARVYFKQADIKRAFELMPKYGEIVDFEHKTNIL</sequence>
<dbReference type="Pfam" id="PF00300">
    <property type="entry name" value="His_Phos_1"/>
    <property type="match status" value="1"/>
</dbReference>
<proteinExistence type="predicted"/>
<dbReference type="SUPFAM" id="SSF53254">
    <property type="entry name" value="Phosphoglycerate mutase-like"/>
    <property type="match status" value="1"/>
</dbReference>
<dbReference type="CDD" id="cd07067">
    <property type="entry name" value="HP_PGM_like"/>
    <property type="match status" value="1"/>
</dbReference>
<dbReference type="EC" id="3.1.3.73" evidence="1"/>
<dbReference type="Proteomes" id="UP000555103">
    <property type="component" value="Unassembled WGS sequence"/>
</dbReference>
<evidence type="ECO:0000256" key="1">
    <source>
        <dbReference type="NCBIfam" id="TIGR03162"/>
    </source>
</evidence>
<gene>
    <name evidence="2" type="ORF">GGR21_000808</name>
</gene>
<dbReference type="SMART" id="SM00855">
    <property type="entry name" value="PGAM"/>
    <property type="match status" value="1"/>
</dbReference>
<protein>
    <recommendedName>
        <fullName evidence="1">Alpha-ribazole phosphatase</fullName>
        <ecNumber evidence="1">3.1.3.73</ecNumber>
    </recommendedName>
</protein>
<dbReference type="EMBL" id="JACIEP010000002">
    <property type="protein sequence ID" value="MBB4034921.1"/>
    <property type="molecule type" value="Genomic_DNA"/>
</dbReference>
<dbReference type="InterPro" id="IPR029033">
    <property type="entry name" value="His_PPase_superfam"/>
</dbReference>
<evidence type="ECO:0000313" key="2">
    <source>
        <dbReference type="EMBL" id="MBB4034921.1"/>
    </source>
</evidence>
<dbReference type="NCBIfam" id="TIGR03162">
    <property type="entry name" value="ribazole_cobC"/>
    <property type="match status" value="1"/>
</dbReference>
<dbReference type="GO" id="GO:0009236">
    <property type="term" value="P:cobalamin biosynthetic process"/>
    <property type="evidence" value="ECO:0007669"/>
    <property type="project" value="UniProtKB-UniRule"/>
</dbReference>
<dbReference type="InterPro" id="IPR050275">
    <property type="entry name" value="PGM_Phosphatase"/>
</dbReference>
<dbReference type="InterPro" id="IPR013078">
    <property type="entry name" value="His_Pase_superF_clade-1"/>
</dbReference>